<feature type="compositionally biased region" description="Basic and acidic residues" evidence="1">
    <location>
        <begin position="50"/>
        <end position="61"/>
    </location>
</feature>
<sequence>MMEAQRSKLKLCPVRISNDPDPVLQERLNAERQANNERILAEQRRRTLESIAREQEQEEGARTQNQQNNCA</sequence>
<protein>
    <submittedName>
        <fullName evidence="2">Uncharacterized protein</fullName>
    </submittedName>
</protein>
<dbReference type="EMBL" id="JAVRRG010000035">
    <property type="protein sequence ID" value="KAK5094330.1"/>
    <property type="molecule type" value="Genomic_DNA"/>
</dbReference>
<evidence type="ECO:0000256" key="1">
    <source>
        <dbReference type="SAM" id="MobiDB-lite"/>
    </source>
</evidence>
<evidence type="ECO:0000313" key="2">
    <source>
        <dbReference type="EMBL" id="KAK5094330.1"/>
    </source>
</evidence>
<gene>
    <name evidence="2" type="ORF">LTR24_003705</name>
</gene>
<feature type="region of interest" description="Disordered" evidence="1">
    <location>
        <begin position="1"/>
        <end position="20"/>
    </location>
</feature>
<dbReference type="Proteomes" id="UP001345013">
    <property type="component" value="Unassembled WGS sequence"/>
</dbReference>
<comment type="caution">
    <text evidence="2">The sequence shown here is derived from an EMBL/GenBank/DDBJ whole genome shotgun (WGS) entry which is preliminary data.</text>
</comment>
<organism evidence="2 3">
    <name type="scientific">Lithohypha guttulata</name>
    <dbReference type="NCBI Taxonomy" id="1690604"/>
    <lineage>
        <taxon>Eukaryota</taxon>
        <taxon>Fungi</taxon>
        <taxon>Dikarya</taxon>
        <taxon>Ascomycota</taxon>
        <taxon>Pezizomycotina</taxon>
        <taxon>Eurotiomycetes</taxon>
        <taxon>Chaetothyriomycetidae</taxon>
        <taxon>Chaetothyriales</taxon>
        <taxon>Trichomeriaceae</taxon>
        <taxon>Lithohypha</taxon>
    </lineage>
</organism>
<feature type="region of interest" description="Disordered" evidence="1">
    <location>
        <begin position="50"/>
        <end position="71"/>
    </location>
</feature>
<keyword evidence="3" id="KW-1185">Reference proteome</keyword>
<evidence type="ECO:0000313" key="3">
    <source>
        <dbReference type="Proteomes" id="UP001345013"/>
    </source>
</evidence>
<name>A0ABR0KEA0_9EURO</name>
<feature type="compositionally biased region" description="Polar residues" evidence="1">
    <location>
        <begin position="62"/>
        <end position="71"/>
    </location>
</feature>
<proteinExistence type="predicted"/>
<accession>A0ABR0KEA0</accession>
<reference evidence="2 3" key="1">
    <citation type="submission" date="2023-08" db="EMBL/GenBank/DDBJ databases">
        <title>Black Yeasts Isolated from many extreme environments.</title>
        <authorList>
            <person name="Coleine C."/>
            <person name="Stajich J.E."/>
            <person name="Selbmann L."/>
        </authorList>
    </citation>
    <scope>NUCLEOTIDE SEQUENCE [LARGE SCALE GENOMIC DNA]</scope>
    <source>
        <strain evidence="2 3">CCFEE 5885</strain>
    </source>
</reference>